<evidence type="ECO:0000256" key="15">
    <source>
        <dbReference type="SAM" id="Phobius"/>
    </source>
</evidence>
<keyword evidence="7" id="KW-0256">Endoplasmic reticulum</keyword>
<dbReference type="PRINTS" id="PR00463">
    <property type="entry name" value="EP450I"/>
</dbReference>
<evidence type="ECO:0000256" key="5">
    <source>
        <dbReference type="ARBA" id="ARBA00022617"/>
    </source>
</evidence>
<keyword evidence="6 13" id="KW-0479">Metal-binding</keyword>
<evidence type="ECO:0000256" key="3">
    <source>
        <dbReference type="ARBA" id="ARBA00004406"/>
    </source>
</evidence>
<dbReference type="CDD" id="cd11056">
    <property type="entry name" value="CYP6-like"/>
    <property type="match status" value="1"/>
</dbReference>
<keyword evidence="15" id="KW-1133">Transmembrane helix</keyword>
<evidence type="ECO:0000313" key="16">
    <source>
        <dbReference type="EMBL" id="KNC33396.1"/>
    </source>
</evidence>
<dbReference type="PANTHER" id="PTHR24292">
    <property type="entry name" value="CYTOCHROME P450"/>
    <property type="match status" value="1"/>
</dbReference>
<dbReference type="Pfam" id="PF00067">
    <property type="entry name" value="p450"/>
    <property type="match status" value="1"/>
</dbReference>
<comment type="similarity">
    <text evidence="4 14">Belongs to the cytochrome P450 family.</text>
</comment>
<evidence type="ECO:0000256" key="2">
    <source>
        <dbReference type="ARBA" id="ARBA00004174"/>
    </source>
</evidence>
<evidence type="ECO:0000256" key="11">
    <source>
        <dbReference type="ARBA" id="ARBA00023033"/>
    </source>
</evidence>
<protein>
    <submittedName>
        <fullName evidence="16">Cytochrome P450 6a8</fullName>
    </submittedName>
</protein>
<feature type="transmembrane region" description="Helical" evidence="15">
    <location>
        <begin position="12"/>
        <end position="30"/>
    </location>
</feature>
<dbReference type="PRINTS" id="PR00385">
    <property type="entry name" value="P450"/>
</dbReference>
<keyword evidence="17" id="KW-1185">Reference proteome</keyword>
<dbReference type="SUPFAM" id="SSF48264">
    <property type="entry name" value="Cytochrome P450"/>
    <property type="match status" value="1"/>
</dbReference>
<comment type="cofactor">
    <cofactor evidence="1 13">
        <name>heme</name>
        <dbReference type="ChEBI" id="CHEBI:30413"/>
    </cofactor>
</comment>
<dbReference type="GO" id="GO:0004497">
    <property type="term" value="F:monooxygenase activity"/>
    <property type="evidence" value="ECO:0007669"/>
    <property type="project" value="UniProtKB-KW"/>
</dbReference>
<dbReference type="STRING" id="7375.A0A0L0CMB2"/>
<name>A0A0L0CMB2_LUCCU</name>
<evidence type="ECO:0000256" key="13">
    <source>
        <dbReference type="PIRSR" id="PIRSR602401-1"/>
    </source>
</evidence>
<keyword evidence="8" id="KW-0492">Microsome</keyword>
<evidence type="ECO:0000256" key="1">
    <source>
        <dbReference type="ARBA" id="ARBA00001971"/>
    </source>
</evidence>
<organism evidence="16 17">
    <name type="scientific">Lucilia cuprina</name>
    <name type="common">Green bottle fly</name>
    <name type="synonym">Australian sheep blowfly</name>
    <dbReference type="NCBI Taxonomy" id="7375"/>
    <lineage>
        <taxon>Eukaryota</taxon>
        <taxon>Metazoa</taxon>
        <taxon>Ecdysozoa</taxon>
        <taxon>Arthropoda</taxon>
        <taxon>Hexapoda</taxon>
        <taxon>Insecta</taxon>
        <taxon>Pterygota</taxon>
        <taxon>Neoptera</taxon>
        <taxon>Endopterygota</taxon>
        <taxon>Diptera</taxon>
        <taxon>Brachycera</taxon>
        <taxon>Muscomorpha</taxon>
        <taxon>Oestroidea</taxon>
        <taxon>Calliphoridae</taxon>
        <taxon>Luciliinae</taxon>
        <taxon>Lucilia</taxon>
    </lineage>
</organism>
<proteinExistence type="inferred from homology"/>
<dbReference type="OrthoDB" id="2789670at2759"/>
<dbReference type="PROSITE" id="PS00086">
    <property type="entry name" value="CYTOCHROME_P450"/>
    <property type="match status" value="1"/>
</dbReference>
<keyword evidence="11 14" id="KW-0503">Monooxygenase</keyword>
<evidence type="ECO:0000256" key="9">
    <source>
        <dbReference type="ARBA" id="ARBA00023002"/>
    </source>
</evidence>
<dbReference type="OMA" id="PFGGFYF"/>
<evidence type="ECO:0000256" key="8">
    <source>
        <dbReference type="ARBA" id="ARBA00022848"/>
    </source>
</evidence>
<dbReference type="GO" id="GO:0016705">
    <property type="term" value="F:oxidoreductase activity, acting on paired donors, with incorporation or reduction of molecular oxygen"/>
    <property type="evidence" value="ECO:0007669"/>
    <property type="project" value="InterPro"/>
</dbReference>
<dbReference type="GO" id="GO:0005789">
    <property type="term" value="C:endoplasmic reticulum membrane"/>
    <property type="evidence" value="ECO:0007669"/>
    <property type="project" value="UniProtKB-SubCell"/>
</dbReference>
<evidence type="ECO:0000256" key="7">
    <source>
        <dbReference type="ARBA" id="ARBA00022824"/>
    </source>
</evidence>
<dbReference type="InterPro" id="IPR001128">
    <property type="entry name" value="Cyt_P450"/>
</dbReference>
<dbReference type="InterPro" id="IPR002401">
    <property type="entry name" value="Cyt_P450_E_grp-I"/>
</dbReference>
<feature type="non-terminal residue" evidence="16">
    <location>
        <position position="1"/>
    </location>
</feature>
<dbReference type="PANTHER" id="PTHR24292:SF100">
    <property type="entry name" value="CYTOCHROME P450 6A16, ISOFORM B-RELATED"/>
    <property type="match status" value="1"/>
</dbReference>
<evidence type="ECO:0000256" key="4">
    <source>
        <dbReference type="ARBA" id="ARBA00010617"/>
    </source>
</evidence>
<dbReference type="FunFam" id="1.10.630.10:FF:000042">
    <property type="entry name" value="Cytochrome P450"/>
    <property type="match status" value="1"/>
</dbReference>
<keyword evidence="9 14" id="KW-0560">Oxidoreductase</keyword>
<comment type="subcellular location">
    <subcellularLocation>
        <location evidence="3">Endoplasmic reticulum membrane</location>
        <topology evidence="3">Peripheral membrane protein</topology>
    </subcellularLocation>
    <subcellularLocation>
        <location evidence="2">Microsome membrane</location>
        <topology evidence="2">Peripheral membrane protein</topology>
    </subcellularLocation>
</comment>
<keyword evidence="12 15" id="KW-0472">Membrane</keyword>
<gene>
    <name evidence="16" type="ORF">FF38_09870</name>
</gene>
<comment type="caution">
    <text evidence="16">The sequence shown here is derived from an EMBL/GenBank/DDBJ whole genome shotgun (WGS) entry which is preliminary data.</text>
</comment>
<evidence type="ECO:0000313" key="17">
    <source>
        <dbReference type="Proteomes" id="UP000037069"/>
    </source>
</evidence>
<evidence type="ECO:0000256" key="12">
    <source>
        <dbReference type="ARBA" id="ARBA00023136"/>
    </source>
</evidence>
<dbReference type="GO" id="GO:0005506">
    <property type="term" value="F:iron ion binding"/>
    <property type="evidence" value="ECO:0007669"/>
    <property type="project" value="InterPro"/>
</dbReference>
<dbReference type="Proteomes" id="UP000037069">
    <property type="component" value="Unassembled WGS sequence"/>
</dbReference>
<sequence length="510" mass="59084">SLLEVWRKHKDIMEFFLILLTLITLAYLAIRRHYSYFEQHNVVFEKPNIFLGNMHQVGKTQPLKQPFYDFYQKFKGKALFGGFYLSLRKAVILLDLNLIQQVLITDFNEFAARGNYYNIKDDPLSGHLFNLDGPKWKRMRAKLTPTFTSGKMRFMFPCVVEVGQRFVQVLSQLLDNNNNNTEEGLEIRELLARFTTDVIGSCAFGLDCNSLKDPNTQFRLMGKKAFTTRRHGRLVFSFAQAYPNLARKFGIALSPQDVTDFMMNVVKQTVEYREREKIHKNDFMNLLIELKNRNDTEGLSLEEIAAQAFVFFLAGFETSSSTMGFALYEMAVNQHIQKKARQEINDVLKKYNELTYEGVKELKYLQQVLFETMRKYSIASITMRKALNDYKVPNSPYTIEKGMVIIIPIDAIHHDPEIYPNPSEFIPERFTPEEIAKRHSMSWLPFGEGPRNCIGLRFGKMQAMIGLALLLKNFNFTLSSKTPVPLEYDEKSFVLTAKGGIFLKLEKLKE</sequence>
<reference evidence="16 17" key="1">
    <citation type="journal article" date="2015" name="Nat. Commun.">
        <title>Lucilia cuprina genome unlocks parasitic fly biology to underpin future interventions.</title>
        <authorList>
            <person name="Anstead C.A."/>
            <person name="Korhonen P.K."/>
            <person name="Young N.D."/>
            <person name="Hall R.S."/>
            <person name="Jex A.R."/>
            <person name="Murali S.C."/>
            <person name="Hughes D.S."/>
            <person name="Lee S.F."/>
            <person name="Perry T."/>
            <person name="Stroehlein A.J."/>
            <person name="Ansell B.R."/>
            <person name="Breugelmans B."/>
            <person name="Hofmann A."/>
            <person name="Qu J."/>
            <person name="Dugan S."/>
            <person name="Lee S.L."/>
            <person name="Chao H."/>
            <person name="Dinh H."/>
            <person name="Han Y."/>
            <person name="Doddapaneni H.V."/>
            <person name="Worley K.C."/>
            <person name="Muzny D.M."/>
            <person name="Ioannidis P."/>
            <person name="Waterhouse R.M."/>
            <person name="Zdobnov E.M."/>
            <person name="James P.J."/>
            <person name="Bagnall N.H."/>
            <person name="Kotze A.C."/>
            <person name="Gibbs R.A."/>
            <person name="Richards S."/>
            <person name="Batterham P."/>
            <person name="Gasser R.B."/>
        </authorList>
    </citation>
    <scope>NUCLEOTIDE SEQUENCE [LARGE SCALE GENOMIC DNA]</scope>
    <source>
        <strain evidence="16 17">LS</strain>
        <tissue evidence="16">Full body</tissue>
    </source>
</reference>
<dbReference type="AlphaFoldDB" id="A0A0L0CMB2"/>
<keyword evidence="15" id="KW-0812">Transmembrane</keyword>
<dbReference type="Gene3D" id="1.10.630.10">
    <property type="entry name" value="Cytochrome P450"/>
    <property type="match status" value="1"/>
</dbReference>
<dbReference type="InterPro" id="IPR050476">
    <property type="entry name" value="Insect_CytP450_Detox"/>
</dbReference>
<accession>A0A0L0CMB2</accession>
<evidence type="ECO:0000256" key="6">
    <source>
        <dbReference type="ARBA" id="ARBA00022723"/>
    </source>
</evidence>
<evidence type="ECO:0000256" key="10">
    <source>
        <dbReference type="ARBA" id="ARBA00023004"/>
    </source>
</evidence>
<keyword evidence="10 13" id="KW-0408">Iron</keyword>
<dbReference type="InterPro" id="IPR036396">
    <property type="entry name" value="Cyt_P450_sf"/>
</dbReference>
<evidence type="ECO:0000256" key="14">
    <source>
        <dbReference type="RuleBase" id="RU000461"/>
    </source>
</evidence>
<dbReference type="InterPro" id="IPR017972">
    <property type="entry name" value="Cyt_P450_CS"/>
</dbReference>
<dbReference type="GO" id="GO:0020037">
    <property type="term" value="F:heme binding"/>
    <property type="evidence" value="ECO:0007669"/>
    <property type="project" value="InterPro"/>
</dbReference>
<feature type="binding site" description="axial binding residue" evidence="13">
    <location>
        <position position="453"/>
    </location>
    <ligand>
        <name>heme</name>
        <dbReference type="ChEBI" id="CHEBI:30413"/>
    </ligand>
    <ligandPart>
        <name>Fe</name>
        <dbReference type="ChEBI" id="CHEBI:18248"/>
    </ligandPart>
</feature>
<keyword evidence="5 13" id="KW-0349">Heme</keyword>
<dbReference type="EMBL" id="JRES01000195">
    <property type="protein sequence ID" value="KNC33396.1"/>
    <property type="molecule type" value="Genomic_DNA"/>
</dbReference>